<feature type="transmembrane region" description="Helical" evidence="11">
    <location>
        <begin position="278"/>
        <end position="300"/>
    </location>
</feature>
<keyword evidence="2" id="KW-0813">Transport</keyword>
<dbReference type="PANTHER" id="PTHR43427">
    <property type="entry name" value="CHLORIDE CHANNEL PROTEIN CLC-E"/>
    <property type="match status" value="1"/>
</dbReference>
<evidence type="ECO:0000256" key="10">
    <source>
        <dbReference type="SAM" id="MobiDB-lite"/>
    </source>
</evidence>
<dbReference type="Pfam" id="PF00654">
    <property type="entry name" value="Voltage_CLC"/>
    <property type="match status" value="1"/>
</dbReference>
<feature type="transmembrane region" description="Helical" evidence="11">
    <location>
        <begin position="339"/>
        <end position="362"/>
    </location>
</feature>
<dbReference type="RefSeq" id="WP_394486497.1">
    <property type="nucleotide sequence ID" value="NZ_JBIGIA010000002.1"/>
</dbReference>
<keyword evidence="3 11" id="KW-0812">Transmembrane</keyword>
<evidence type="ECO:0000256" key="6">
    <source>
        <dbReference type="ARBA" id="ARBA00023136"/>
    </source>
</evidence>
<sequence length="474" mass="49006">MQRHDPLPRFQRELSDWRLWLTRAVVILFAALAGLTVLFFTWLGESALALFSRGREACWWAPLVWTPLCTVVIVHATRRWWPGAAGSGIPQVMAALDPTVPAGQRHLFVSLRLACAKVWLTAGGLLGGLSLGREGPSVQVAAGVMHAARHWLPAGAAVSPQGLLAAGGAAGIAAAFNTPLGGVMFAIEELTRRPEQRSSGLLIAGIVLAGLVGVSFYGNGTYFGVIHVVELTAALWWPALLLALGCGVLGGLFSRLLVSSLAAPEPGRLSRWRSRRPLAFAAGCGLVVAIIGVVTAGAAFGGGYEHTQALLRGTEATAGAEPAWLFAPLKLVATWLTTWAGVPAGIFAPSLSIGAAWGADVARFSGLDASHAPALIALGMAGFLAATTQAPLTAFIIVMEMVDGHAMVLSLMACALVASGVSRLMSPPLYAALAAVQLGRLPAAPPEEPEEPGEPGAGERADDEAQPASAASSS</sequence>
<dbReference type="PANTHER" id="PTHR43427:SF6">
    <property type="entry name" value="CHLORIDE CHANNEL PROTEIN CLC-E"/>
    <property type="match status" value="1"/>
</dbReference>
<keyword evidence="6 11" id="KW-0472">Membrane</keyword>
<keyword evidence="8" id="KW-0868">Chloride</keyword>
<organism evidence="12 13">
    <name type="scientific">Pelomonas nitida</name>
    <dbReference type="NCBI Taxonomy" id="3299027"/>
    <lineage>
        <taxon>Bacteria</taxon>
        <taxon>Pseudomonadati</taxon>
        <taxon>Pseudomonadota</taxon>
        <taxon>Betaproteobacteria</taxon>
        <taxon>Burkholderiales</taxon>
        <taxon>Sphaerotilaceae</taxon>
        <taxon>Roseateles</taxon>
    </lineage>
</organism>
<feature type="transmembrane region" description="Helical" evidence="11">
    <location>
        <begin position="20"/>
        <end position="43"/>
    </location>
</feature>
<feature type="transmembrane region" description="Helical" evidence="11">
    <location>
        <begin position="237"/>
        <end position="258"/>
    </location>
</feature>
<feature type="region of interest" description="Disordered" evidence="10">
    <location>
        <begin position="441"/>
        <end position="474"/>
    </location>
</feature>
<evidence type="ECO:0000256" key="8">
    <source>
        <dbReference type="ARBA" id="ARBA00023214"/>
    </source>
</evidence>
<keyword evidence="9" id="KW-0407">Ion channel</keyword>
<name>A0ABW7G1P4_9BURK</name>
<evidence type="ECO:0000313" key="12">
    <source>
        <dbReference type="EMBL" id="MFG6455833.1"/>
    </source>
</evidence>
<comment type="caution">
    <text evidence="12">The sequence shown here is derived from an EMBL/GenBank/DDBJ whole genome shotgun (WGS) entry which is preliminary data.</text>
</comment>
<evidence type="ECO:0000256" key="5">
    <source>
        <dbReference type="ARBA" id="ARBA00023065"/>
    </source>
</evidence>
<evidence type="ECO:0000256" key="2">
    <source>
        <dbReference type="ARBA" id="ARBA00022448"/>
    </source>
</evidence>
<gene>
    <name evidence="12" type="ORF">ACG00X_03220</name>
</gene>
<dbReference type="SUPFAM" id="SSF81340">
    <property type="entry name" value="Clc chloride channel"/>
    <property type="match status" value="1"/>
</dbReference>
<evidence type="ECO:0000256" key="9">
    <source>
        <dbReference type="ARBA" id="ARBA00023303"/>
    </source>
</evidence>
<proteinExistence type="predicted"/>
<feature type="transmembrane region" description="Helical" evidence="11">
    <location>
        <begin position="163"/>
        <end position="187"/>
    </location>
</feature>
<accession>A0ABW7G1P4</accession>
<keyword evidence="13" id="KW-1185">Reference proteome</keyword>
<evidence type="ECO:0000313" key="13">
    <source>
        <dbReference type="Proteomes" id="UP001606305"/>
    </source>
</evidence>
<dbReference type="InterPro" id="IPR050368">
    <property type="entry name" value="ClC-type_chloride_channel"/>
</dbReference>
<evidence type="ECO:0000256" key="11">
    <source>
        <dbReference type="SAM" id="Phobius"/>
    </source>
</evidence>
<dbReference type="Proteomes" id="UP001606305">
    <property type="component" value="Unassembled WGS sequence"/>
</dbReference>
<dbReference type="EMBL" id="JBIGIA010000002">
    <property type="protein sequence ID" value="MFG6455833.1"/>
    <property type="molecule type" value="Genomic_DNA"/>
</dbReference>
<dbReference type="PRINTS" id="PR00762">
    <property type="entry name" value="CLCHANNEL"/>
</dbReference>
<reference evidence="12 13" key="1">
    <citation type="submission" date="2024-09" db="EMBL/GenBank/DDBJ databases">
        <title>Novel species of the genus Pelomonas and Roseateles isolated from streams.</title>
        <authorList>
            <person name="Lu H."/>
        </authorList>
    </citation>
    <scope>NUCLEOTIDE SEQUENCE [LARGE SCALE GENOMIC DNA]</scope>
    <source>
        <strain evidence="12 13">BYS96W</strain>
    </source>
</reference>
<evidence type="ECO:0000256" key="3">
    <source>
        <dbReference type="ARBA" id="ARBA00022692"/>
    </source>
</evidence>
<feature type="transmembrane region" description="Helical" evidence="11">
    <location>
        <begin position="374"/>
        <end position="398"/>
    </location>
</feature>
<dbReference type="CDD" id="cd01034">
    <property type="entry name" value="EriC_like"/>
    <property type="match status" value="1"/>
</dbReference>
<dbReference type="Gene3D" id="1.10.3080.10">
    <property type="entry name" value="Clc chloride channel"/>
    <property type="match status" value="1"/>
</dbReference>
<protein>
    <submittedName>
        <fullName evidence="12">Chloride channel protein</fullName>
    </submittedName>
</protein>
<dbReference type="InterPro" id="IPR001807">
    <property type="entry name" value="ClC"/>
</dbReference>
<keyword evidence="4 11" id="KW-1133">Transmembrane helix</keyword>
<evidence type="ECO:0000256" key="7">
    <source>
        <dbReference type="ARBA" id="ARBA00023173"/>
    </source>
</evidence>
<keyword evidence="7" id="KW-0869">Chloride channel</keyword>
<dbReference type="InterPro" id="IPR014743">
    <property type="entry name" value="Cl-channel_core"/>
</dbReference>
<evidence type="ECO:0000256" key="4">
    <source>
        <dbReference type="ARBA" id="ARBA00022989"/>
    </source>
</evidence>
<keyword evidence="5" id="KW-0406">Ion transport</keyword>
<feature type="transmembrane region" description="Helical" evidence="11">
    <location>
        <begin position="199"/>
        <end position="217"/>
    </location>
</feature>
<evidence type="ECO:0000256" key="1">
    <source>
        <dbReference type="ARBA" id="ARBA00004141"/>
    </source>
</evidence>
<comment type="subcellular location">
    <subcellularLocation>
        <location evidence="1">Membrane</location>
        <topology evidence="1">Multi-pass membrane protein</topology>
    </subcellularLocation>
</comment>